<dbReference type="Proteomes" id="UP001168877">
    <property type="component" value="Unassembled WGS sequence"/>
</dbReference>
<dbReference type="EMBL" id="JAUESC010000381">
    <property type="protein sequence ID" value="KAK0588793.1"/>
    <property type="molecule type" value="Genomic_DNA"/>
</dbReference>
<evidence type="ECO:0000259" key="2">
    <source>
        <dbReference type="Pfam" id="PF10536"/>
    </source>
</evidence>
<evidence type="ECO:0000256" key="1">
    <source>
        <dbReference type="SAM" id="MobiDB-lite"/>
    </source>
</evidence>
<gene>
    <name evidence="3" type="ORF">LWI29_005590</name>
</gene>
<feature type="domain" description="Aminotransferase-like plant mobile" evidence="2">
    <location>
        <begin position="5"/>
        <end position="138"/>
    </location>
</feature>
<comment type="caution">
    <text evidence="3">The sequence shown here is derived from an EMBL/GenBank/DDBJ whole genome shotgun (WGS) entry which is preliminary data.</text>
</comment>
<evidence type="ECO:0000313" key="3">
    <source>
        <dbReference type="EMBL" id="KAK0588793.1"/>
    </source>
</evidence>
<evidence type="ECO:0000313" key="4">
    <source>
        <dbReference type="Proteomes" id="UP001168877"/>
    </source>
</evidence>
<reference evidence="3" key="1">
    <citation type="journal article" date="2022" name="Plant J.">
        <title>Strategies of tolerance reflected in two North American maple genomes.</title>
        <authorList>
            <person name="McEvoy S.L."/>
            <person name="Sezen U.U."/>
            <person name="Trouern-Trend A."/>
            <person name="McMahon S.M."/>
            <person name="Schaberg P.G."/>
            <person name="Yang J."/>
            <person name="Wegrzyn J.L."/>
            <person name="Swenson N.G."/>
        </authorList>
    </citation>
    <scope>NUCLEOTIDE SEQUENCE</scope>
    <source>
        <strain evidence="3">NS2018</strain>
    </source>
</reference>
<accession>A0AA39VSK1</accession>
<dbReference type="GO" id="GO:0010073">
    <property type="term" value="P:meristem maintenance"/>
    <property type="evidence" value="ECO:0007669"/>
    <property type="project" value="InterPro"/>
</dbReference>
<keyword evidence="4" id="KW-1185">Reference proteome</keyword>
<proteinExistence type="predicted"/>
<dbReference type="PANTHER" id="PTHR46033">
    <property type="entry name" value="PROTEIN MAIN-LIKE 2"/>
    <property type="match status" value="1"/>
</dbReference>
<dbReference type="InterPro" id="IPR044824">
    <property type="entry name" value="MAIN-like"/>
</dbReference>
<protein>
    <recommendedName>
        <fullName evidence="2">Aminotransferase-like plant mobile domain-containing protein</fullName>
    </recommendedName>
</protein>
<sequence length="501" mass="56231">MNTGSDIEHEAFLALWLSRFVFPISYSSVTQYVFPIAVHLARGTKIALAPAIFATIYRDLSLLKEKIVAVTKFDQSEVGDSGLAVTIWSPFQLVQIWAWERFIELRPKPNLIKIGETRFARWHKMMMIVDNVRKVFESFARCLMIGELVGLDCVEQYCPHQVAMQFRIDQDVLACVAQANKTASIVWSKYINQLVVQIFMFHPSCLRLMLQLVTRSGGSNQCRVCNVQERVFCDQKDFQRFSYKKTSKRAKGFRFTSSKIQSKKLDGIKKGDCASSSHPSFALKSYKKLLESSKGRKKDIDASVTLDSPQKQAKKSVEISKEKEKVCDVSASAGLPLEKLPLSQIVQKKLDLAEAEETSEEDGMTIAELLRSRKRRNAVGSGQLGDGETLGNLQFCSSLMADKEVTKFIDPLTASIENVTLNATVETGLETAKQDADATETGSLSHDKERFQGCESDGDQYAAEMQELQLEDRVSELERIFVELKAKRCGRKQPISPSATK</sequence>
<dbReference type="InterPro" id="IPR019557">
    <property type="entry name" value="AminoTfrase-like_pln_mobile"/>
</dbReference>
<organism evidence="3 4">
    <name type="scientific">Acer saccharum</name>
    <name type="common">Sugar maple</name>
    <dbReference type="NCBI Taxonomy" id="4024"/>
    <lineage>
        <taxon>Eukaryota</taxon>
        <taxon>Viridiplantae</taxon>
        <taxon>Streptophyta</taxon>
        <taxon>Embryophyta</taxon>
        <taxon>Tracheophyta</taxon>
        <taxon>Spermatophyta</taxon>
        <taxon>Magnoliopsida</taxon>
        <taxon>eudicotyledons</taxon>
        <taxon>Gunneridae</taxon>
        <taxon>Pentapetalae</taxon>
        <taxon>rosids</taxon>
        <taxon>malvids</taxon>
        <taxon>Sapindales</taxon>
        <taxon>Sapindaceae</taxon>
        <taxon>Hippocastanoideae</taxon>
        <taxon>Acereae</taxon>
        <taxon>Acer</taxon>
    </lineage>
</organism>
<dbReference type="AlphaFoldDB" id="A0AA39VSK1"/>
<reference evidence="3" key="2">
    <citation type="submission" date="2023-06" db="EMBL/GenBank/DDBJ databases">
        <authorList>
            <person name="Swenson N.G."/>
            <person name="Wegrzyn J.L."/>
            <person name="Mcevoy S.L."/>
        </authorList>
    </citation>
    <scope>NUCLEOTIDE SEQUENCE</scope>
    <source>
        <strain evidence="3">NS2018</strain>
        <tissue evidence="3">Leaf</tissue>
    </source>
</reference>
<feature type="region of interest" description="Disordered" evidence="1">
    <location>
        <begin position="433"/>
        <end position="458"/>
    </location>
</feature>
<dbReference type="Pfam" id="PF10536">
    <property type="entry name" value="PMD"/>
    <property type="match status" value="1"/>
</dbReference>
<name>A0AA39VSK1_ACESA</name>
<dbReference type="PANTHER" id="PTHR46033:SF67">
    <property type="entry name" value="AMINOTRANSFERASE-LIKE, PLANT MOBILE DOMAIN FAMILY PROTEIN"/>
    <property type="match status" value="1"/>
</dbReference>